<keyword evidence="3 7" id="KW-0812">Transmembrane</keyword>
<evidence type="ECO:0000259" key="9">
    <source>
        <dbReference type="Pfam" id="PF13807"/>
    </source>
</evidence>
<dbReference type="PANTHER" id="PTHR32309:SF13">
    <property type="entry name" value="FERRIC ENTEROBACTIN TRANSPORT PROTEIN FEPE"/>
    <property type="match status" value="1"/>
</dbReference>
<organism evidence="10 11">
    <name type="scientific">Marinobacter segnicrescens</name>
    <dbReference type="NCBI Taxonomy" id="430453"/>
    <lineage>
        <taxon>Bacteria</taxon>
        <taxon>Pseudomonadati</taxon>
        <taxon>Pseudomonadota</taxon>
        <taxon>Gammaproteobacteria</taxon>
        <taxon>Pseudomonadales</taxon>
        <taxon>Marinobacteraceae</taxon>
        <taxon>Marinobacter</taxon>
    </lineage>
</organism>
<evidence type="ECO:0000256" key="3">
    <source>
        <dbReference type="ARBA" id="ARBA00022692"/>
    </source>
</evidence>
<sequence length="455" mass="50260">MSLSSLLRILLARWWITAALLVVCVGVMAVVSLLLPRTYVASTELIMEGQVQDRMTGELAPARSGYIATQAEIVRSRKVAGRVYDYLPDDIRAMVDARAKEAHDGDGEARPAAWLAGYVRRNLSVGTEKGNNVMTISLSGEEPELAAGVVNSVAIAYIDTSIELRTDPARRFSTWYQEQLKLLRGNLREARGKLSDFQQKHGIVGLNEQLDLENARLAELSSRLVDAQDQSTQDQLRQGNGDRAVSVPDNAAIQNLRAQLAEAEAELNDMSNRYGERHPEYRRQAARVQSLRASLARERSIAANSLESTANVSQSRLEELQQAFDDQKQRVLALKEQRDELDLLQQEVQMAQEAYNAASGRAQANTLESRLAETNVTVLNEAVPPSMPTSPNVKLNLVIATALGLLLGVALSLILELTNRRVRSRSDIEETLGLPVLAYLPDTPGSWRQREAQTI</sequence>
<keyword evidence="6" id="KW-0175">Coiled coil</keyword>
<evidence type="ECO:0000256" key="5">
    <source>
        <dbReference type="ARBA" id="ARBA00023136"/>
    </source>
</evidence>
<dbReference type="InterPro" id="IPR003856">
    <property type="entry name" value="LPS_length_determ_N"/>
</dbReference>
<evidence type="ECO:0000256" key="1">
    <source>
        <dbReference type="ARBA" id="ARBA00004651"/>
    </source>
</evidence>
<feature type="domain" description="Polysaccharide chain length determinant N-terminal" evidence="8">
    <location>
        <begin position="2"/>
        <end position="85"/>
    </location>
</feature>
<evidence type="ECO:0000256" key="2">
    <source>
        <dbReference type="ARBA" id="ARBA00022475"/>
    </source>
</evidence>
<reference evidence="11" key="1">
    <citation type="submission" date="2016-10" db="EMBL/GenBank/DDBJ databases">
        <authorList>
            <person name="Varghese N."/>
            <person name="Submissions S."/>
        </authorList>
    </citation>
    <scope>NUCLEOTIDE SEQUENCE [LARGE SCALE GENOMIC DNA]</scope>
    <source>
        <strain evidence="11">CGMCC 1.6489</strain>
    </source>
</reference>
<dbReference type="Pfam" id="PF02706">
    <property type="entry name" value="Wzz"/>
    <property type="match status" value="1"/>
</dbReference>
<keyword evidence="4 7" id="KW-1133">Transmembrane helix</keyword>
<dbReference type="STRING" id="430453.SAMN04487962_10349"/>
<feature type="domain" description="Tyrosine-protein kinase G-rich" evidence="9">
    <location>
        <begin position="337"/>
        <end position="414"/>
    </location>
</feature>
<accession>A0A1I0ANY5</accession>
<dbReference type="InterPro" id="IPR050445">
    <property type="entry name" value="Bact_polysacc_biosynth/exp"/>
</dbReference>
<feature type="transmembrane region" description="Helical" evidence="7">
    <location>
        <begin position="395"/>
        <end position="415"/>
    </location>
</feature>
<evidence type="ECO:0000259" key="8">
    <source>
        <dbReference type="Pfam" id="PF02706"/>
    </source>
</evidence>
<dbReference type="EMBL" id="FOHZ01000003">
    <property type="protein sequence ID" value="SES96013.1"/>
    <property type="molecule type" value="Genomic_DNA"/>
</dbReference>
<evidence type="ECO:0000256" key="6">
    <source>
        <dbReference type="SAM" id="Coils"/>
    </source>
</evidence>
<dbReference type="InterPro" id="IPR032807">
    <property type="entry name" value="GNVR"/>
</dbReference>
<comment type="subcellular location">
    <subcellularLocation>
        <location evidence="1">Cell membrane</location>
        <topology evidence="1">Multi-pass membrane protein</topology>
    </subcellularLocation>
</comment>
<dbReference type="Proteomes" id="UP000198762">
    <property type="component" value="Unassembled WGS sequence"/>
</dbReference>
<keyword evidence="2" id="KW-1003">Cell membrane</keyword>
<dbReference type="RefSeq" id="WP_091849033.1">
    <property type="nucleotide sequence ID" value="NZ_FOHZ01000003.1"/>
</dbReference>
<dbReference type="Pfam" id="PF13807">
    <property type="entry name" value="GNVR"/>
    <property type="match status" value="1"/>
</dbReference>
<dbReference type="OrthoDB" id="9775724at2"/>
<evidence type="ECO:0000256" key="4">
    <source>
        <dbReference type="ARBA" id="ARBA00022989"/>
    </source>
</evidence>
<protein>
    <submittedName>
        <fullName evidence="10">Chain length determinant protein EpsF</fullName>
    </submittedName>
</protein>
<dbReference type="PANTHER" id="PTHR32309">
    <property type="entry name" value="TYROSINE-PROTEIN KINASE"/>
    <property type="match status" value="1"/>
</dbReference>
<evidence type="ECO:0000313" key="11">
    <source>
        <dbReference type="Proteomes" id="UP000198762"/>
    </source>
</evidence>
<dbReference type="AlphaFoldDB" id="A0A1I0ANY5"/>
<keyword evidence="5 7" id="KW-0472">Membrane</keyword>
<name>A0A1I0ANY5_9GAMM</name>
<dbReference type="GO" id="GO:0005886">
    <property type="term" value="C:plasma membrane"/>
    <property type="evidence" value="ECO:0007669"/>
    <property type="project" value="UniProtKB-SubCell"/>
</dbReference>
<feature type="coiled-coil region" evidence="6">
    <location>
        <begin position="180"/>
        <end position="273"/>
    </location>
</feature>
<evidence type="ECO:0000313" key="10">
    <source>
        <dbReference type="EMBL" id="SES96013.1"/>
    </source>
</evidence>
<evidence type="ECO:0000256" key="7">
    <source>
        <dbReference type="SAM" id="Phobius"/>
    </source>
</evidence>
<proteinExistence type="predicted"/>
<keyword evidence="11" id="KW-1185">Reference proteome</keyword>
<dbReference type="GO" id="GO:0004713">
    <property type="term" value="F:protein tyrosine kinase activity"/>
    <property type="evidence" value="ECO:0007669"/>
    <property type="project" value="TreeGrafter"/>
</dbReference>
<feature type="transmembrane region" description="Helical" evidence="7">
    <location>
        <begin position="12"/>
        <end position="35"/>
    </location>
</feature>
<gene>
    <name evidence="10" type="ORF">SAMN04487962_10349</name>
</gene>
<feature type="coiled-coil region" evidence="6">
    <location>
        <begin position="303"/>
        <end position="361"/>
    </location>
</feature>